<gene>
    <name evidence="5" type="primary">yciB</name>
    <name evidence="6" type="ORF">ACHINZ_2950</name>
</gene>
<dbReference type="Pfam" id="PF04279">
    <property type="entry name" value="IspA"/>
    <property type="match status" value="1"/>
</dbReference>
<dbReference type="HAMAP" id="MF_00189">
    <property type="entry name" value="YciB"/>
    <property type="match status" value="1"/>
</dbReference>
<evidence type="ECO:0000256" key="5">
    <source>
        <dbReference type="HAMAP-Rule" id="MF_00189"/>
    </source>
</evidence>
<keyword evidence="1 5" id="KW-1003">Cell membrane</keyword>
<reference evidence="6" key="2">
    <citation type="submission" date="2023-10" db="EMBL/GenBank/DDBJ databases">
        <authorList>
            <person name="Koga R."/>
            <person name="Fukatsu T."/>
        </authorList>
    </citation>
    <scope>NUCLEOTIDE SEQUENCE</scope>
    <source>
        <strain evidence="6">Kw-01</strain>
    </source>
</reference>
<dbReference type="InterPro" id="IPR006008">
    <property type="entry name" value="YciB"/>
</dbReference>
<feature type="transmembrane region" description="Helical" evidence="5">
    <location>
        <begin position="122"/>
        <end position="140"/>
    </location>
</feature>
<proteinExistence type="inferred from homology"/>
<dbReference type="EMBL" id="AP028961">
    <property type="protein sequence ID" value="BET44623.1"/>
    <property type="molecule type" value="Genomic_DNA"/>
</dbReference>
<dbReference type="PANTHER" id="PTHR36917:SF1">
    <property type="entry name" value="INNER MEMBRANE-SPANNING PROTEIN YCIB"/>
    <property type="match status" value="1"/>
</dbReference>
<keyword evidence="4 5" id="KW-0472">Membrane</keyword>
<dbReference type="NCBIfam" id="NF001324">
    <property type="entry name" value="PRK00259.1-2"/>
    <property type="match status" value="1"/>
</dbReference>
<feature type="transmembrane region" description="Helical" evidence="5">
    <location>
        <begin position="81"/>
        <end position="101"/>
    </location>
</feature>
<dbReference type="GO" id="GO:0005886">
    <property type="term" value="C:plasma membrane"/>
    <property type="evidence" value="ECO:0007669"/>
    <property type="project" value="UniProtKB-SubCell"/>
</dbReference>
<keyword evidence="2 5" id="KW-0812">Transmembrane</keyword>
<reference evidence="6" key="1">
    <citation type="journal article" date="2023" name="Front. Microbiol.">
        <title>Genome analysis of Candidatus Aschnera chinzeii, the bacterial endosymbiont of the blood-sucking bat fly Penicillidia jenynsii (Insecta: Diptera: Nycteribiidae).</title>
        <authorList>
            <person name="Koga R."/>
            <person name="Moriyama M."/>
            <person name="Nozaki T."/>
            <person name="Fukatsu T."/>
        </authorList>
    </citation>
    <scope>NUCLEOTIDE SEQUENCE</scope>
    <source>
        <strain evidence="6">Kw-01</strain>
    </source>
</reference>
<comment type="similarity">
    <text evidence="5">Belongs to the YciB family.</text>
</comment>
<dbReference type="NCBIfam" id="TIGR00997">
    <property type="entry name" value="ispZ"/>
    <property type="match status" value="1"/>
</dbReference>
<keyword evidence="3 5" id="KW-1133">Transmembrane helix</keyword>
<name>A0AAT9G4I3_9ENTR</name>
<dbReference type="PANTHER" id="PTHR36917">
    <property type="entry name" value="INTRACELLULAR SEPTATION PROTEIN A-RELATED"/>
    <property type="match status" value="1"/>
</dbReference>
<comment type="function">
    <text evidence="5">Plays a role in cell envelope biogenesis, maintenance of cell envelope integrity and membrane homeostasis.</text>
</comment>
<evidence type="ECO:0000256" key="1">
    <source>
        <dbReference type="ARBA" id="ARBA00022475"/>
    </source>
</evidence>
<dbReference type="AlphaFoldDB" id="A0AAT9G4I3"/>
<evidence type="ECO:0000256" key="4">
    <source>
        <dbReference type="ARBA" id="ARBA00023136"/>
    </source>
</evidence>
<accession>A0AAT9G4I3</accession>
<keyword evidence="5" id="KW-0997">Cell inner membrane</keyword>
<feature type="transmembrane region" description="Helical" evidence="5">
    <location>
        <begin position="52"/>
        <end position="69"/>
    </location>
</feature>
<comment type="subcellular location">
    <subcellularLocation>
        <location evidence="5">Cell inner membrane</location>
        <topology evidence="5">Multi-pass membrane protein</topology>
    </subcellularLocation>
</comment>
<protein>
    <recommendedName>
        <fullName evidence="5">Inner membrane-spanning protein YciB</fullName>
    </recommendedName>
</protein>
<feature type="transmembrane region" description="Helical" evidence="5">
    <location>
        <begin position="152"/>
        <end position="171"/>
    </location>
</feature>
<sequence>MLKYLIDFIPLIIFFVTYKKFDIFYASGALIIATLLSTLLIYLIYKKIDRTSIITLFIVIVFSGLTLLFHNDNFIKWKVTIIYTIFSISLLFSQLITNKPIIQRLLEGNIQLSNRCWKKLNLLWVCFFMICALVNLYIAFWCSRDIWVNFKVFGLTIFTIIFTIFSIFYIYKNILKK</sequence>
<evidence type="ECO:0000313" key="6">
    <source>
        <dbReference type="EMBL" id="BET44623.1"/>
    </source>
</evidence>
<evidence type="ECO:0000256" key="3">
    <source>
        <dbReference type="ARBA" id="ARBA00022989"/>
    </source>
</evidence>
<organism evidence="6">
    <name type="scientific">Candidatus Aschnera chinzeii</name>
    <dbReference type="NCBI Taxonomy" id="1485666"/>
    <lineage>
        <taxon>Bacteria</taxon>
        <taxon>Pseudomonadati</taxon>
        <taxon>Pseudomonadota</taxon>
        <taxon>Gammaproteobacteria</taxon>
        <taxon>Enterobacterales</taxon>
        <taxon>Enterobacteriaceae</taxon>
        <taxon>Candidatus Aschnera</taxon>
    </lineage>
</organism>
<evidence type="ECO:0000256" key="2">
    <source>
        <dbReference type="ARBA" id="ARBA00022692"/>
    </source>
</evidence>
<feature type="transmembrane region" description="Helical" evidence="5">
    <location>
        <begin position="23"/>
        <end position="45"/>
    </location>
</feature>